<organism evidence="1 2">
    <name type="scientific">Agrobacterium genomosp. 13 str. CFBP 6927</name>
    <dbReference type="NCBI Taxonomy" id="1183428"/>
    <lineage>
        <taxon>Bacteria</taxon>
        <taxon>Pseudomonadati</taxon>
        <taxon>Pseudomonadota</taxon>
        <taxon>Alphaproteobacteria</taxon>
        <taxon>Hyphomicrobiales</taxon>
        <taxon>Rhizobiaceae</taxon>
        <taxon>Rhizobium/Agrobacterium group</taxon>
        <taxon>Agrobacterium</taxon>
        <taxon>Agrobacterium tumefaciens complex</taxon>
    </lineage>
</organism>
<evidence type="ECO:0000313" key="1">
    <source>
        <dbReference type="EMBL" id="CUX62229.1"/>
    </source>
</evidence>
<dbReference type="EMBL" id="FBWH01000047">
    <property type="protein sequence ID" value="CUX62229.1"/>
    <property type="molecule type" value="Genomic_DNA"/>
</dbReference>
<dbReference type="Gene3D" id="3.40.50.1110">
    <property type="entry name" value="SGNH hydrolase"/>
    <property type="match status" value="1"/>
</dbReference>
<protein>
    <recommendedName>
        <fullName evidence="3">SGNH hydrolase-type esterase domain-containing protein</fullName>
    </recommendedName>
</protein>
<keyword evidence="2" id="KW-1185">Reference proteome</keyword>
<evidence type="ECO:0000313" key="2">
    <source>
        <dbReference type="Proteomes" id="UP000191812"/>
    </source>
</evidence>
<dbReference type="Proteomes" id="UP000191812">
    <property type="component" value="Unassembled WGS sequence"/>
</dbReference>
<gene>
    <name evidence="1" type="ORF">AGR13a_Lc80048</name>
</gene>
<sequence>MIGVTLGIVPGNIRALVPSLNALSPLRARLTTGRDATIFVNGDSTAYAEAGPFQQFAVMLGELHDLKVVVYRWAEWQTNAPTGPKAYAEPVTLRAGTGGTLTVYLAALPGGTAGYMLAEQRATALKIPRPDLCIMHHGHNMQSFEAPGGILSSGRSTLFGPLGMTEWHWPDTPQLITTQNPWRDNTAYDKVYQAILDVGRTHPNLTLVDTHAAFVAKGKDATLYRDNIHPNDAGSRLIAQTLFGCYLASAPESSFQTPCWPKLPNTNLIANGDFTDWTGSVPTGWSLNAPGSVIKAADVTFSPTFAHSLALRANGSQAVGLLRYFRNSEAVAMIGKTVSFAVLYKYSEGQRPPFVALVVKSGGTSRTINAAALQFGGANGLGNSGWMWATANEIIIDSDLSPSGFGLYLQIYPAFGASPPSSNEPLYIQRVIATESPLPKGNLSG</sequence>
<evidence type="ECO:0008006" key="3">
    <source>
        <dbReference type="Google" id="ProtNLM"/>
    </source>
</evidence>
<dbReference type="SUPFAM" id="SSF52266">
    <property type="entry name" value="SGNH hydrolase"/>
    <property type="match status" value="1"/>
</dbReference>
<reference evidence="1 2" key="1">
    <citation type="submission" date="2016-01" db="EMBL/GenBank/DDBJ databases">
        <authorList>
            <person name="Regsiter A."/>
            <person name="william w."/>
        </authorList>
    </citation>
    <scope>NUCLEOTIDE SEQUENCE [LARGE SCALE GENOMIC DNA]</scope>
    <source>
        <strain evidence="1 2">CFBP 6927</strain>
    </source>
</reference>
<comment type="caution">
    <text evidence="1">The sequence shown here is derived from an EMBL/GenBank/DDBJ whole genome shotgun (WGS) entry which is preliminary data.</text>
</comment>
<dbReference type="RefSeq" id="WP_080840272.1">
    <property type="nucleotide sequence ID" value="NZ_LT009757.1"/>
</dbReference>
<dbReference type="CDD" id="cd00229">
    <property type="entry name" value="SGNH_hydrolase"/>
    <property type="match status" value="1"/>
</dbReference>
<proteinExistence type="predicted"/>
<accession>A0ABM9VMF6</accession>
<name>A0ABM9VMF6_9HYPH</name>
<dbReference type="Gene3D" id="2.60.120.260">
    <property type="entry name" value="Galactose-binding domain-like"/>
    <property type="match status" value="1"/>
</dbReference>
<dbReference type="InterPro" id="IPR036514">
    <property type="entry name" value="SGNH_hydro_sf"/>
</dbReference>